<protein>
    <submittedName>
        <fullName evidence="1">Uncharacterized protein</fullName>
    </submittedName>
</protein>
<evidence type="ECO:0000313" key="2">
    <source>
        <dbReference type="Proteomes" id="UP001153076"/>
    </source>
</evidence>
<keyword evidence="2" id="KW-1185">Reference proteome</keyword>
<proteinExistence type="predicted"/>
<comment type="caution">
    <text evidence="1">The sequence shown here is derived from an EMBL/GenBank/DDBJ whole genome shotgun (WGS) entry which is preliminary data.</text>
</comment>
<dbReference type="AlphaFoldDB" id="A0A9Q1KN91"/>
<reference evidence="1" key="1">
    <citation type="submission" date="2022-04" db="EMBL/GenBank/DDBJ databases">
        <title>Carnegiea gigantea Genome sequencing and assembly v2.</title>
        <authorList>
            <person name="Copetti D."/>
            <person name="Sanderson M.J."/>
            <person name="Burquez A."/>
            <person name="Wojciechowski M.F."/>
        </authorList>
    </citation>
    <scope>NUCLEOTIDE SEQUENCE</scope>
    <source>
        <strain evidence="1">SGP5-SGP5p</strain>
        <tissue evidence="1">Aerial part</tissue>
    </source>
</reference>
<dbReference type="EMBL" id="JAKOGI010000056">
    <property type="protein sequence ID" value="KAJ8446362.1"/>
    <property type="molecule type" value="Genomic_DNA"/>
</dbReference>
<dbReference type="Proteomes" id="UP001153076">
    <property type="component" value="Unassembled WGS sequence"/>
</dbReference>
<accession>A0A9Q1KN91</accession>
<gene>
    <name evidence="1" type="ORF">Cgig2_019255</name>
</gene>
<organism evidence="1 2">
    <name type="scientific">Carnegiea gigantea</name>
    <dbReference type="NCBI Taxonomy" id="171969"/>
    <lineage>
        <taxon>Eukaryota</taxon>
        <taxon>Viridiplantae</taxon>
        <taxon>Streptophyta</taxon>
        <taxon>Embryophyta</taxon>
        <taxon>Tracheophyta</taxon>
        <taxon>Spermatophyta</taxon>
        <taxon>Magnoliopsida</taxon>
        <taxon>eudicotyledons</taxon>
        <taxon>Gunneridae</taxon>
        <taxon>Pentapetalae</taxon>
        <taxon>Caryophyllales</taxon>
        <taxon>Cactineae</taxon>
        <taxon>Cactaceae</taxon>
        <taxon>Cactoideae</taxon>
        <taxon>Echinocereeae</taxon>
        <taxon>Carnegiea</taxon>
    </lineage>
</organism>
<sequence>MPGRAAHVTGRLPVRTHASKTSVFHWHQQSPTPVTAASSVFWCSVRWRLNPLVSHRSRCVWRPNPQPLFSWIESASWTLSLSLQFVDWIMIAAFGSGAMFSLVSGMGGPNQIGNMVTSGLFFALAQGGMYKFIFDWTLDCDSSIVIVLFVIDESFV</sequence>
<name>A0A9Q1KN91_9CARY</name>
<evidence type="ECO:0000313" key="1">
    <source>
        <dbReference type="EMBL" id="KAJ8446362.1"/>
    </source>
</evidence>
<dbReference type="OrthoDB" id="507126at2759"/>